<organism evidence="3">
    <name type="scientific">hydrothermal vent metagenome</name>
    <dbReference type="NCBI Taxonomy" id="652676"/>
    <lineage>
        <taxon>unclassified sequences</taxon>
        <taxon>metagenomes</taxon>
        <taxon>ecological metagenomes</taxon>
    </lineage>
</organism>
<feature type="transmembrane region" description="Helical" evidence="2">
    <location>
        <begin position="396"/>
        <end position="419"/>
    </location>
</feature>
<feature type="non-terminal residue" evidence="3">
    <location>
        <position position="1"/>
    </location>
</feature>
<dbReference type="EMBL" id="UOGF01000036">
    <property type="protein sequence ID" value="VAX28291.1"/>
    <property type="molecule type" value="Genomic_DNA"/>
</dbReference>
<feature type="transmembrane region" description="Helical" evidence="2">
    <location>
        <begin position="304"/>
        <end position="330"/>
    </location>
</feature>
<feature type="transmembrane region" description="Helical" evidence="2">
    <location>
        <begin position="371"/>
        <end position="390"/>
    </location>
</feature>
<sequence length="543" mass="56868">FEDQRESSRAEADFQMGIDQSPRMTAQRKKITSAFGPAIQRKGASPMQKMKKAERSDALEKKPVTSSKNSAAPAIVQRDPGDEPIVEWMQKTGRASKMGYDLLCEQVEAGKKQIMMLEFYSGPVEDEDNSELAAAKIRIAGTSAAVREQIAGLPDAVSEARATAVGLAAATSIDTPHELLDDWSNQSLAAMREIALAQANAAATLVRIKEQAVKMASIAMGAGEIHMMRGLLKVADDSDAATASGDRVIADLNGDDAVASSGKEKAGLVTTLSDATNNAVTGVGFGVLGALEAGGVFSLSTASVVLGVIGGVLGLLFGAIGVFLGVKNIIRAKQSVKKLKDAKSKVSNSELEAIAEYAIDQKKDKARRNKAAVVGGLTAIGAGAIGLVALSVATFGLAAIVAGIGAALIGLGILGYRIIRNWRKRKAERKAFADQLIAEVQGGEEEAQARQIITSVGMDPTQVGQPGFRDNLAGKLKGYVKSKRTRMAEGLIKSLIAGKPSEVFDSELILGALGVDSEWVKAQVDAEKPNKAVSKVAGKLASW</sequence>
<proteinExistence type="predicted"/>
<evidence type="ECO:0000313" key="3">
    <source>
        <dbReference type="EMBL" id="VAX28291.1"/>
    </source>
</evidence>
<evidence type="ECO:0000256" key="2">
    <source>
        <dbReference type="SAM" id="Phobius"/>
    </source>
</evidence>
<name>A0A3B1CP86_9ZZZZ</name>
<keyword evidence="2" id="KW-1133">Transmembrane helix</keyword>
<keyword evidence="2" id="KW-0812">Transmembrane</keyword>
<dbReference type="AlphaFoldDB" id="A0A3B1CP86"/>
<feature type="compositionally biased region" description="Basic and acidic residues" evidence="1">
    <location>
        <begin position="51"/>
        <end position="63"/>
    </location>
</feature>
<feature type="region of interest" description="Disordered" evidence="1">
    <location>
        <begin position="1"/>
        <end position="76"/>
    </location>
</feature>
<protein>
    <submittedName>
        <fullName evidence="3">Dipeptide transport system permease protein DppC (TC 3.A.1.5.2)</fullName>
    </submittedName>
</protein>
<keyword evidence="2" id="KW-0472">Membrane</keyword>
<evidence type="ECO:0000256" key="1">
    <source>
        <dbReference type="SAM" id="MobiDB-lite"/>
    </source>
</evidence>
<reference evidence="3" key="1">
    <citation type="submission" date="2018-06" db="EMBL/GenBank/DDBJ databases">
        <authorList>
            <person name="Zhirakovskaya E."/>
        </authorList>
    </citation>
    <scope>NUCLEOTIDE SEQUENCE</scope>
</reference>
<gene>
    <name evidence="3" type="ORF">MNBD_NITROSPIRAE01-1575</name>
</gene>
<feature type="compositionally biased region" description="Basic and acidic residues" evidence="1">
    <location>
        <begin position="1"/>
        <end position="12"/>
    </location>
</feature>
<accession>A0A3B1CP86</accession>